<accession>A0A4Y7PNV2</accession>
<dbReference type="PROSITE" id="PS50206">
    <property type="entry name" value="RHODANESE_3"/>
    <property type="match status" value="1"/>
</dbReference>
<evidence type="ECO:0000313" key="3">
    <source>
        <dbReference type="EMBL" id="TDL16798.1"/>
    </source>
</evidence>
<reference evidence="3 4" key="1">
    <citation type="submission" date="2018-06" db="EMBL/GenBank/DDBJ databases">
        <title>A transcriptomic atlas of mushroom development highlights an independent origin of complex multicellularity.</title>
        <authorList>
            <consortium name="DOE Joint Genome Institute"/>
            <person name="Krizsan K."/>
            <person name="Almasi E."/>
            <person name="Merenyi Z."/>
            <person name="Sahu N."/>
            <person name="Viragh M."/>
            <person name="Koszo T."/>
            <person name="Mondo S."/>
            <person name="Kiss B."/>
            <person name="Balint B."/>
            <person name="Kues U."/>
            <person name="Barry K."/>
            <person name="Hegedus J.C."/>
            <person name="Henrissat B."/>
            <person name="Johnson J."/>
            <person name="Lipzen A."/>
            <person name="Ohm R."/>
            <person name="Nagy I."/>
            <person name="Pangilinan J."/>
            <person name="Yan J."/>
            <person name="Xiong Y."/>
            <person name="Grigoriev I.V."/>
            <person name="Hibbett D.S."/>
            <person name="Nagy L.G."/>
        </authorList>
    </citation>
    <scope>NUCLEOTIDE SEQUENCE [LARGE SCALE GENOMIC DNA]</scope>
    <source>
        <strain evidence="3 4">SZMC22713</strain>
    </source>
</reference>
<proteinExistence type="predicted"/>
<dbReference type="InterPro" id="IPR001763">
    <property type="entry name" value="Rhodanese-like_dom"/>
</dbReference>
<organism evidence="3 4">
    <name type="scientific">Rickenella mellea</name>
    <dbReference type="NCBI Taxonomy" id="50990"/>
    <lineage>
        <taxon>Eukaryota</taxon>
        <taxon>Fungi</taxon>
        <taxon>Dikarya</taxon>
        <taxon>Basidiomycota</taxon>
        <taxon>Agaricomycotina</taxon>
        <taxon>Agaricomycetes</taxon>
        <taxon>Hymenochaetales</taxon>
        <taxon>Rickenellaceae</taxon>
        <taxon>Rickenella</taxon>
    </lineage>
</organism>
<keyword evidence="4" id="KW-1185">Reference proteome</keyword>
<evidence type="ECO:0000313" key="4">
    <source>
        <dbReference type="Proteomes" id="UP000294933"/>
    </source>
</evidence>
<dbReference type="AlphaFoldDB" id="A0A4Y7PNV2"/>
<name>A0A4Y7PNV2_9AGAM</name>
<evidence type="ECO:0000259" key="2">
    <source>
        <dbReference type="PROSITE" id="PS50206"/>
    </source>
</evidence>
<dbReference type="Pfam" id="PF00581">
    <property type="entry name" value="Rhodanese"/>
    <property type="match status" value="1"/>
</dbReference>
<evidence type="ECO:0000256" key="1">
    <source>
        <dbReference type="SAM" id="MobiDB-lite"/>
    </source>
</evidence>
<sequence length="342" mass="37289">MDSAPATPVSDRQVTAISKEKTASATAQNGNTRPSRTLDSVREQVAVGVAVRAISKAQDIDGVKVGVALTLSSKTDLELFLRHVVSKIKHSLILQQFVFVVAPAGPHNSKWPLIIVGSNHILVQKAATLACAKFLGRVRIHDTVANGTRWVAHITPENPSDPSDDLVLWDIVRKTPRILDPLVPPAGSRGISEILSAARTRLERLSPAQAYAELHSPHLNEPVVLVDIRPIAQRTEFGSIPDALVIERNVLEWRFDPRSDARLPIADRYDLRVIVFCQEGYTSSLAAASLHDLGLLNSTDVIGGFKAWKESGLPTDINNPTDVNVPVTPISPNWARDWLNSP</sequence>
<protein>
    <submittedName>
        <fullName evidence="3">Rhodanese domain-containing protein</fullName>
    </submittedName>
</protein>
<dbReference type="VEuPathDB" id="FungiDB:BD410DRAFT_776807"/>
<feature type="compositionally biased region" description="Polar residues" evidence="1">
    <location>
        <begin position="23"/>
        <end position="38"/>
    </location>
</feature>
<dbReference type="STRING" id="50990.A0A4Y7PNV2"/>
<gene>
    <name evidence="3" type="ORF">BD410DRAFT_776807</name>
</gene>
<dbReference type="Gene3D" id="3.40.250.10">
    <property type="entry name" value="Rhodanese-like domain"/>
    <property type="match status" value="1"/>
</dbReference>
<feature type="region of interest" description="Disordered" evidence="1">
    <location>
        <begin position="1"/>
        <end position="38"/>
    </location>
</feature>
<dbReference type="EMBL" id="ML170235">
    <property type="protein sequence ID" value="TDL16798.1"/>
    <property type="molecule type" value="Genomic_DNA"/>
</dbReference>
<dbReference type="SUPFAM" id="SSF52821">
    <property type="entry name" value="Rhodanese/Cell cycle control phosphatase"/>
    <property type="match status" value="1"/>
</dbReference>
<dbReference type="OrthoDB" id="566238at2759"/>
<dbReference type="SMART" id="SM00450">
    <property type="entry name" value="RHOD"/>
    <property type="match status" value="1"/>
</dbReference>
<dbReference type="Proteomes" id="UP000294933">
    <property type="component" value="Unassembled WGS sequence"/>
</dbReference>
<dbReference type="InterPro" id="IPR036873">
    <property type="entry name" value="Rhodanese-like_dom_sf"/>
</dbReference>
<feature type="domain" description="Rhodanese" evidence="2">
    <location>
        <begin position="219"/>
        <end position="317"/>
    </location>
</feature>